<dbReference type="Gene3D" id="3.90.550.10">
    <property type="entry name" value="Spore Coat Polysaccharide Biosynthesis Protein SpsA, Chain A"/>
    <property type="match status" value="1"/>
</dbReference>
<dbReference type="InterPro" id="IPR050321">
    <property type="entry name" value="Glycosyltr_2/OpgH_subfam"/>
</dbReference>
<keyword evidence="5 7" id="KW-1133">Transmembrane helix</keyword>
<feature type="transmembrane region" description="Helical" evidence="7">
    <location>
        <begin position="326"/>
        <end position="343"/>
    </location>
</feature>
<protein>
    <submittedName>
        <fullName evidence="8">Glycosyltransferase</fullName>
    </submittedName>
</protein>
<dbReference type="PANTHER" id="PTHR43867">
    <property type="entry name" value="CELLULOSE SYNTHASE CATALYTIC SUBUNIT A [UDP-FORMING]"/>
    <property type="match status" value="1"/>
</dbReference>
<evidence type="ECO:0000256" key="6">
    <source>
        <dbReference type="ARBA" id="ARBA00023136"/>
    </source>
</evidence>
<feature type="transmembrane region" description="Helical" evidence="7">
    <location>
        <begin position="303"/>
        <end position="320"/>
    </location>
</feature>
<dbReference type="EMBL" id="JACAGK010000001">
    <property type="protein sequence ID" value="MDM1046658.1"/>
    <property type="molecule type" value="Genomic_DNA"/>
</dbReference>
<comment type="subcellular location">
    <subcellularLocation>
        <location evidence="1">Membrane</location>
        <topology evidence="1">Multi-pass membrane protein</topology>
    </subcellularLocation>
</comment>
<reference evidence="8" key="1">
    <citation type="submission" date="2020-06" db="EMBL/GenBank/DDBJ databases">
        <authorList>
            <person name="Dong N."/>
        </authorList>
    </citation>
    <scope>NUCLEOTIDE SEQUENCE</scope>
    <source>
        <strain evidence="8">R1692</strain>
    </source>
</reference>
<name>A0ABT7NHI8_9SPHI</name>
<keyword evidence="4 7" id="KW-0812">Transmembrane</keyword>
<proteinExistence type="predicted"/>
<keyword evidence="6 7" id="KW-0472">Membrane</keyword>
<evidence type="ECO:0000256" key="4">
    <source>
        <dbReference type="ARBA" id="ARBA00022692"/>
    </source>
</evidence>
<evidence type="ECO:0000313" key="8">
    <source>
        <dbReference type="EMBL" id="MDM1046658.1"/>
    </source>
</evidence>
<keyword evidence="2" id="KW-0328">Glycosyltransferase</keyword>
<evidence type="ECO:0000256" key="5">
    <source>
        <dbReference type="ARBA" id="ARBA00022989"/>
    </source>
</evidence>
<reference evidence="8" key="2">
    <citation type="journal article" date="2022" name="Sci. Total Environ.">
        <title>Prevalence, transmission, and molecular epidemiology of tet(X)-positive bacteria among humans, animals, and environmental niches in China: An epidemiological, and genomic-based study.</title>
        <authorList>
            <person name="Dong N."/>
            <person name="Zeng Y."/>
            <person name="Cai C."/>
            <person name="Sun C."/>
            <person name="Lu J."/>
            <person name="Liu C."/>
            <person name="Zhou H."/>
            <person name="Sun Q."/>
            <person name="Shu L."/>
            <person name="Wang H."/>
            <person name="Wang Y."/>
            <person name="Wang S."/>
            <person name="Wu C."/>
            <person name="Chan E.W."/>
            <person name="Chen G."/>
            <person name="Shen Z."/>
            <person name="Chen S."/>
            <person name="Zhang R."/>
        </authorList>
    </citation>
    <scope>NUCLEOTIDE SEQUENCE</scope>
    <source>
        <strain evidence="8">R1692</strain>
    </source>
</reference>
<comment type="caution">
    <text evidence="8">The sequence shown here is derived from an EMBL/GenBank/DDBJ whole genome shotgun (WGS) entry which is preliminary data.</text>
</comment>
<dbReference type="Proteomes" id="UP001170954">
    <property type="component" value="Unassembled WGS sequence"/>
</dbReference>
<keyword evidence="9" id="KW-1185">Reference proteome</keyword>
<organism evidence="8 9">
    <name type="scientific">Sphingobacterium hotanense</name>
    <dbReference type="NCBI Taxonomy" id="649196"/>
    <lineage>
        <taxon>Bacteria</taxon>
        <taxon>Pseudomonadati</taxon>
        <taxon>Bacteroidota</taxon>
        <taxon>Sphingobacteriia</taxon>
        <taxon>Sphingobacteriales</taxon>
        <taxon>Sphingobacteriaceae</taxon>
        <taxon>Sphingobacterium</taxon>
    </lineage>
</organism>
<evidence type="ECO:0000256" key="2">
    <source>
        <dbReference type="ARBA" id="ARBA00022676"/>
    </source>
</evidence>
<evidence type="ECO:0000256" key="3">
    <source>
        <dbReference type="ARBA" id="ARBA00022679"/>
    </source>
</evidence>
<dbReference type="PANTHER" id="PTHR43867:SF2">
    <property type="entry name" value="CELLULOSE SYNTHASE CATALYTIC SUBUNIT A [UDP-FORMING]"/>
    <property type="match status" value="1"/>
</dbReference>
<sequence length="401" mass="46083">MEAIFILIDIILFLICTVWVVYFLMFSIASRIKRNKIYPMTDLRNRFLVIFPAYREDAVIIQSIKQFFQQTYPPAAFKIVVVADSMSEATNKELHELGADVLIPSYLNRSKAAALKLALKNYSGDGFDAVVILDADNIVDPDFLERVNEALANGAMAIQTHRVAKNYNTDLAYLDGIGEEINNAIFRQGHVNLGLPSALIGSGMVFNMEWFTQAMPKVHSMGEDKELEFLLLQDRIFIEYLPHVLVKDEKVHNRKDFSNQRKRWIASQWETFLFTLNRLGPILRQGNLPLLDKFLQWSLPPRVILLGLLILWILLLQPIAPLRDTKWFFILIAYVFALFLAVPKKYYTTRTLRSVANLPFIFMAILRSFSSVNNANKTFIHTPHGIPDEDNRNRSAENIQE</sequence>
<dbReference type="RefSeq" id="WP_286650024.1">
    <property type="nucleotide sequence ID" value="NZ_JACAGK010000001.1"/>
</dbReference>
<feature type="transmembrane region" description="Helical" evidence="7">
    <location>
        <begin position="6"/>
        <end position="26"/>
    </location>
</feature>
<evidence type="ECO:0000256" key="1">
    <source>
        <dbReference type="ARBA" id="ARBA00004141"/>
    </source>
</evidence>
<dbReference type="InterPro" id="IPR029044">
    <property type="entry name" value="Nucleotide-diphossugar_trans"/>
</dbReference>
<gene>
    <name evidence="8" type="ORF">HX018_00105</name>
</gene>
<evidence type="ECO:0000313" key="9">
    <source>
        <dbReference type="Proteomes" id="UP001170954"/>
    </source>
</evidence>
<dbReference type="Pfam" id="PF13641">
    <property type="entry name" value="Glyco_tranf_2_3"/>
    <property type="match status" value="1"/>
</dbReference>
<evidence type="ECO:0000256" key="7">
    <source>
        <dbReference type="SAM" id="Phobius"/>
    </source>
</evidence>
<accession>A0ABT7NHI8</accession>
<keyword evidence="3" id="KW-0808">Transferase</keyword>
<dbReference type="SUPFAM" id="SSF53448">
    <property type="entry name" value="Nucleotide-diphospho-sugar transferases"/>
    <property type="match status" value="1"/>
</dbReference>